<dbReference type="InterPro" id="IPR015510">
    <property type="entry name" value="PGRP"/>
</dbReference>
<gene>
    <name evidence="2" type="ORF">Salmuc_03620</name>
</gene>
<organism evidence="2 3">
    <name type="scientific">Salipiger mucosus DSM 16094</name>
    <dbReference type="NCBI Taxonomy" id="1123237"/>
    <lineage>
        <taxon>Bacteria</taxon>
        <taxon>Pseudomonadati</taxon>
        <taxon>Pseudomonadota</taxon>
        <taxon>Alphaproteobacteria</taxon>
        <taxon>Rhodobacterales</taxon>
        <taxon>Roseobacteraceae</taxon>
        <taxon>Salipiger</taxon>
    </lineage>
</organism>
<comment type="caution">
    <text evidence="2">The sequence shown here is derived from an EMBL/GenBank/DDBJ whole genome shotgun (WGS) entry which is preliminary data.</text>
</comment>
<dbReference type="HOGENOM" id="CLU_1694265_0_0_5"/>
<dbReference type="CDD" id="cd06583">
    <property type="entry name" value="PGRP"/>
    <property type="match status" value="1"/>
</dbReference>
<dbReference type="InterPro" id="IPR002502">
    <property type="entry name" value="Amidase_domain"/>
</dbReference>
<dbReference type="STRING" id="1123237.Salmuc_03620"/>
<evidence type="ECO:0000256" key="1">
    <source>
        <dbReference type="SAM" id="MobiDB-lite"/>
    </source>
</evidence>
<dbReference type="PANTHER" id="PTHR11022:SF41">
    <property type="entry name" value="PEPTIDOGLYCAN-RECOGNITION PROTEIN LC-RELATED"/>
    <property type="match status" value="1"/>
</dbReference>
<dbReference type="OrthoDB" id="8754850at2"/>
<dbReference type="Proteomes" id="UP000015347">
    <property type="component" value="Unassembled WGS sequence"/>
</dbReference>
<dbReference type="InterPro" id="IPR036505">
    <property type="entry name" value="Amidase/PGRP_sf"/>
</dbReference>
<keyword evidence="3" id="KW-1185">Reference proteome</keyword>
<dbReference type="GO" id="GO:0009253">
    <property type="term" value="P:peptidoglycan catabolic process"/>
    <property type="evidence" value="ECO:0007669"/>
    <property type="project" value="InterPro"/>
</dbReference>
<dbReference type="GO" id="GO:0008745">
    <property type="term" value="F:N-acetylmuramoyl-L-alanine amidase activity"/>
    <property type="evidence" value="ECO:0007669"/>
    <property type="project" value="InterPro"/>
</dbReference>
<evidence type="ECO:0000313" key="3">
    <source>
        <dbReference type="Proteomes" id="UP000015347"/>
    </source>
</evidence>
<feature type="compositionally biased region" description="Basic residues" evidence="1">
    <location>
        <begin position="142"/>
        <end position="155"/>
    </location>
</feature>
<feature type="region of interest" description="Disordered" evidence="1">
    <location>
        <begin position="96"/>
        <end position="155"/>
    </location>
</feature>
<dbReference type="PANTHER" id="PTHR11022">
    <property type="entry name" value="PEPTIDOGLYCAN RECOGNITION PROTEIN"/>
    <property type="match status" value="1"/>
</dbReference>
<sequence length="155" mass="17954">MRDISKIIVHASATQADWMDGYPTGTKMAEIRRWHVEDRGWSDIGYHFLIDRDGTVARGRPLERIGAHFPGAQHRKHRRVPPGRPWQRRGGRIFGAFHRGAGRRAARSAERPWRPLRRLEDQRAQPVRREGVPGLLSPTGSSRRRRRKVPPRSRP</sequence>
<protein>
    <submittedName>
        <fullName evidence="2">Uncharacterized protein</fullName>
    </submittedName>
</protein>
<proteinExistence type="predicted"/>
<dbReference type="SUPFAM" id="SSF55846">
    <property type="entry name" value="N-acetylmuramoyl-L-alanine amidase-like"/>
    <property type="match status" value="1"/>
</dbReference>
<dbReference type="Gene3D" id="3.40.80.10">
    <property type="entry name" value="Peptidoglycan recognition protein-like"/>
    <property type="match status" value="1"/>
</dbReference>
<feature type="compositionally biased region" description="Basic and acidic residues" evidence="1">
    <location>
        <begin position="107"/>
        <end position="131"/>
    </location>
</feature>
<dbReference type="EMBL" id="APVH01000039">
    <property type="protein sequence ID" value="EPX78509.1"/>
    <property type="molecule type" value="Genomic_DNA"/>
</dbReference>
<reference evidence="3" key="1">
    <citation type="journal article" date="2014" name="Stand. Genomic Sci.">
        <title>Genome sequence of the exopolysaccharide-producing Salipiger mucosus type strain (DSM 16094(T)), a moderately halophilic member of the Roseobacter clade.</title>
        <authorList>
            <person name="Riedel T."/>
            <person name="Spring S."/>
            <person name="Fiebig A."/>
            <person name="Petersen J."/>
            <person name="Kyrpides N.C."/>
            <person name="Goker M."/>
            <person name="Klenk H.P."/>
        </authorList>
    </citation>
    <scope>NUCLEOTIDE SEQUENCE [LARGE SCALE GENOMIC DNA]</scope>
    <source>
        <strain evidence="3">DSM 16094</strain>
    </source>
</reference>
<name>S9RWY4_9RHOB</name>
<evidence type="ECO:0000313" key="2">
    <source>
        <dbReference type="EMBL" id="EPX78509.1"/>
    </source>
</evidence>
<dbReference type="eggNOG" id="COG3023">
    <property type="taxonomic scope" value="Bacteria"/>
</dbReference>
<dbReference type="AlphaFoldDB" id="S9RWY4"/>
<accession>S9RWY4</accession>